<dbReference type="Proteomes" id="UP000515860">
    <property type="component" value="Chromosome"/>
</dbReference>
<evidence type="ECO:0000313" key="5">
    <source>
        <dbReference type="Proteomes" id="UP000515860"/>
    </source>
</evidence>
<dbReference type="PANTHER" id="PTHR33744">
    <property type="entry name" value="CARBOHYDRATE DIACID REGULATOR"/>
    <property type="match status" value="1"/>
</dbReference>
<dbReference type="AlphaFoldDB" id="A0A7G9GBH4"/>
<evidence type="ECO:0000259" key="2">
    <source>
        <dbReference type="Pfam" id="PF13556"/>
    </source>
</evidence>
<reference evidence="4 5" key="1">
    <citation type="submission" date="2020-08" db="EMBL/GenBank/DDBJ databases">
        <authorList>
            <person name="Liu C."/>
            <person name="Sun Q."/>
        </authorList>
    </citation>
    <scope>NUCLEOTIDE SEQUENCE [LARGE SCALE GENOMIC DNA]</scope>
    <source>
        <strain evidence="4 5">NSJ-29</strain>
    </source>
</reference>
<dbReference type="InterPro" id="IPR041522">
    <property type="entry name" value="CdaR_GGDEF"/>
</dbReference>
<dbReference type="Pfam" id="PF17853">
    <property type="entry name" value="GGDEF_2"/>
    <property type="match status" value="1"/>
</dbReference>
<organism evidence="4 5">
    <name type="scientific">Wansuia hejianensis</name>
    <dbReference type="NCBI Taxonomy" id="2763667"/>
    <lineage>
        <taxon>Bacteria</taxon>
        <taxon>Bacillati</taxon>
        <taxon>Bacillota</taxon>
        <taxon>Clostridia</taxon>
        <taxon>Lachnospirales</taxon>
        <taxon>Lachnospiraceae</taxon>
        <taxon>Wansuia</taxon>
    </lineage>
</organism>
<dbReference type="InterPro" id="IPR025736">
    <property type="entry name" value="PucR_C-HTH_dom"/>
</dbReference>
<comment type="similarity">
    <text evidence="1">Belongs to the CdaR family.</text>
</comment>
<evidence type="ECO:0000313" key="4">
    <source>
        <dbReference type="EMBL" id="QNM08156.1"/>
    </source>
</evidence>
<dbReference type="Pfam" id="PF13556">
    <property type="entry name" value="HTH_30"/>
    <property type="match status" value="1"/>
</dbReference>
<proteinExistence type="inferred from homology"/>
<evidence type="ECO:0000256" key="1">
    <source>
        <dbReference type="ARBA" id="ARBA00006754"/>
    </source>
</evidence>
<feature type="domain" description="PucR C-terminal helix-turn-helix" evidence="2">
    <location>
        <begin position="418"/>
        <end position="463"/>
    </location>
</feature>
<dbReference type="InterPro" id="IPR042070">
    <property type="entry name" value="PucR_C-HTH_sf"/>
</dbReference>
<sequence>MRLSMWMIANRLHALEPEVHIKSEAPMELRGARNVVAPGCVHVYEQNHDIYIRYEDDFIRLHDIGFNYVFNVVQGIFDFYNDWTAKIQQATYDMDFQKIMDECWFFFGNPLILMDGSNRCLAMCSQYSDDEVDPEWEYVSRNRYSSLGFIRKMRRSYSVVDMYSKNRVQVLHKDNVEVYYETLTTAIYYQDFYCGRLNVLGKERDFNNGDIQVIEYLLQIITPALYMLQNQDTLNMRRGVFHELIQGKKVMSSMLKSQLDYLDWKPGDVFQVCVLKLSREYQDSGSCALVSNQIRRNSLNIYIMPNKDEIIIIYNLRYMDKSAVLETIRVTLQKDMDYQAGVSSPAVGLQQLKRYYQQAEAAINYGNLMKPGKKEYYFYDYALYYMIESSDPQNLYCALHPDVLHLEELDRRKNTGWLELLKNYFDNECSLVNTAKAMYVHRNTLVYRIGKLTELMHYDWDDIYNRDYMKQSILILNFYRKKYGEDFGQMDIK</sequence>
<dbReference type="EMBL" id="CP060635">
    <property type="protein sequence ID" value="QNM08156.1"/>
    <property type="molecule type" value="Genomic_DNA"/>
</dbReference>
<protein>
    <submittedName>
        <fullName evidence="4">Helix-turn-helix domain-containing protein</fullName>
    </submittedName>
</protein>
<name>A0A7G9GBH4_9FIRM</name>
<evidence type="ECO:0000259" key="3">
    <source>
        <dbReference type="Pfam" id="PF17853"/>
    </source>
</evidence>
<gene>
    <name evidence="4" type="ORF">H9Q79_14885</name>
</gene>
<keyword evidence="5" id="KW-1185">Reference proteome</keyword>
<feature type="domain" description="CdaR GGDEF-like" evidence="3">
    <location>
        <begin position="254"/>
        <end position="364"/>
    </location>
</feature>
<accession>A0A7G9GBH4</accession>
<dbReference type="Gene3D" id="1.10.10.2840">
    <property type="entry name" value="PucR C-terminal helix-turn-helix domain"/>
    <property type="match status" value="1"/>
</dbReference>
<dbReference type="KEGG" id="whj:H9Q79_14885"/>
<dbReference type="InterPro" id="IPR051448">
    <property type="entry name" value="CdaR-like_regulators"/>
</dbReference>
<dbReference type="RefSeq" id="WP_118648587.1">
    <property type="nucleotide sequence ID" value="NZ_CP060635.1"/>
</dbReference>